<evidence type="ECO:0000313" key="5">
    <source>
        <dbReference type="Proteomes" id="UP001652700"/>
    </source>
</evidence>
<dbReference type="PRINTS" id="PR00080">
    <property type="entry name" value="SDRFAMILY"/>
</dbReference>
<dbReference type="InterPro" id="IPR002347">
    <property type="entry name" value="SDR_fam"/>
</dbReference>
<accession>A0A6P7FN67</accession>
<reference evidence="4" key="2">
    <citation type="submission" date="2025-05" db="UniProtKB">
        <authorList>
            <consortium name="EnsemblMetazoa"/>
        </authorList>
    </citation>
    <scope>IDENTIFICATION</scope>
</reference>
<evidence type="ECO:0000313" key="4">
    <source>
        <dbReference type="EnsemblMetazoa" id="XP_028134447.1"/>
    </source>
</evidence>
<evidence type="ECO:0000256" key="2">
    <source>
        <dbReference type="ARBA" id="ARBA00023002"/>
    </source>
</evidence>
<dbReference type="OrthoDB" id="417891at2759"/>
<name>A0A6P7FN67_DIAVI</name>
<dbReference type="InterPro" id="IPR036291">
    <property type="entry name" value="NAD(P)-bd_dom_sf"/>
</dbReference>
<dbReference type="RefSeq" id="XP_028134448.1">
    <property type="nucleotide sequence ID" value="XM_028278647.1"/>
</dbReference>
<dbReference type="GO" id="GO:0016616">
    <property type="term" value="F:oxidoreductase activity, acting on the CH-OH group of donors, NAD or NADP as acceptor"/>
    <property type="evidence" value="ECO:0007669"/>
    <property type="project" value="TreeGrafter"/>
</dbReference>
<dbReference type="InterPro" id="IPR020904">
    <property type="entry name" value="Sc_DH/Rdtase_CS"/>
</dbReference>
<dbReference type="PRINTS" id="PR00081">
    <property type="entry name" value="GDHRDH"/>
</dbReference>
<proteinExistence type="inferred from homology"/>
<sequence length="272" mass="30116">MVFDISGKIALITGGASGIGLHYAKELLRNGLQGVTLADVDPSAGAKALEELEKEFGPNKAIFVQTDVRDRQQFEDAFKKTVETFKYIDILFNNAGILNDSTWDEELDINLKGTIIGILLALENYFPKYKQGAEAVIVNIASTAACDYYPHVPIYSASKAAVSALTKSWGVPHFYDKLKVRVVALCPGVTLTPLIFNIRGRNLGQIYDEYVKQGLKEGRWPSQDPEHVAQEAIKILKYAPNGTLWLIEGGEPCYEFIPADRFTQKGNLLKTE</sequence>
<dbReference type="PROSITE" id="PS00061">
    <property type="entry name" value="ADH_SHORT"/>
    <property type="match status" value="1"/>
</dbReference>
<reference evidence="6 7" key="1">
    <citation type="submission" date="2025-04" db="UniProtKB">
        <authorList>
            <consortium name="RefSeq"/>
        </authorList>
    </citation>
    <scope>IDENTIFICATION</scope>
    <source>
        <tissue evidence="6 7">Whole insect</tissue>
    </source>
</reference>
<comment type="similarity">
    <text evidence="1 3">Belongs to the short-chain dehydrogenases/reductases (SDR) family.</text>
</comment>
<protein>
    <submittedName>
        <fullName evidence="6 7">15-hydroxyprostaglandin dehydrogenase [NAD(+)]-like</fullName>
    </submittedName>
</protein>
<gene>
    <name evidence="6 7 8" type="primary">LOC114329511</name>
</gene>
<dbReference type="RefSeq" id="XP_028134447.1">
    <property type="nucleotide sequence ID" value="XM_028278646.1"/>
</dbReference>
<evidence type="ECO:0000256" key="1">
    <source>
        <dbReference type="ARBA" id="ARBA00006484"/>
    </source>
</evidence>
<dbReference type="GeneID" id="114329511"/>
<dbReference type="Proteomes" id="UP001652700">
    <property type="component" value="Unplaced"/>
</dbReference>
<dbReference type="KEGG" id="dvv:114329511"/>
<dbReference type="EnsemblMetazoa" id="XM_028278646.2">
    <property type="protein sequence ID" value="XP_028134447.1"/>
    <property type="gene ID" value="LOC114329511"/>
</dbReference>
<evidence type="ECO:0000313" key="7">
    <source>
        <dbReference type="RefSeq" id="XP_028134448.1"/>
    </source>
</evidence>
<keyword evidence="2" id="KW-0560">Oxidoreductase</keyword>
<dbReference type="PANTHER" id="PTHR44229:SF8">
    <property type="entry name" value="ALCOHOL DEHYDROGENASE-RELATED"/>
    <property type="match status" value="1"/>
</dbReference>
<dbReference type="PANTHER" id="PTHR44229">
    <property type="entry name" value="15-HYDROXYPROSTAGLANDIN DEHYDROGENASE [NAD(+)]"/>
    <property type="match status" value="1"/>
</dbReference>
<dbReference type="Gene3D" id="3.40.50.720">
    <property type="entry name" value="NAD(P)-binding Rossmann-like Domain"/>
    <property type="match status" value="1"/>
</dbReference>
<evidence type="ECO:0000313" key="6">
    <source>
        <dbReference type="RefSeq" id="XP_028134447.1"/>
    </source>
</evidence>
<dbReference type="SUPFAM" id="SSF51735">
    <property type="entry name" value="NAD(P)-binding Rossmann-fold domains"/>
    <property type="match status" value="1"/>
</dbReference>
<dbReference type="AlphaFoldDB" id="A0A6P7FN67"/>
<evidence type="ECO:0000313" key="8">
    <source>
        <dbReference type="RefSeq" id="XP_028134450.1"/>
    </source>
</evidence>
<dbReference type="GO" id="GO:0005737">
    <property type="term" value="C:cytoplasm"/>
    <property type="evidence" value="ECO:0007669"/>
    <property type="project" value="TreeGrafter"/>
</dbReference>
<keyword evidence="5" id="KW-1185">Reference proteome</keyword>
<dbReference type="RefSeq" id="XP_028134450.1">
    <property type="nucleotide sequence ID" value="XM_028278649.1"/>
</dbReference>
<evidence type="ECO:0000256" key="3">
    <source>
        <dbReference type="RuleBase" id="RU000363"/>
    </source>
</evidence>
<dbReference type="Pfam" id="PF00106">
    <property type="entry name" value="adh_short"/>
    <property type="match status" value="1"/>
</dbReference>
<organism evidence="7">
    <name type="scientific">Diabrotica virgifera virgifera</name>
    <name type="common">western corn rootworm</name>
    <dbReference type="NCBI Taxonomy" id="50390"/>
    <lineage>
        <taxon>Eukaryota</taxon>
        <taxon>Metazoa</taxon>
        <taxon>Ecdysozoa</taxon>
        <taxon>Arthropoda</taxon>
        <taxon>Hexapoda</taxon>
        <taxon>Insecta</taxon>
        <taxon>Pterygota</taxon>
        <taxon>Neoptera</taxon>
        <taxon>Endopterygota</taxon>
        <taxon>Coleoptera</taxon>
        <taxon>Polyphaga</taxon>
        <taxon>Cucujiformia</taxon>
        <taxon>Chrysomeloidea</taxon>
        <taxon>Chrysomelidae</taxon>
        <taxon>Galerucinae</taxon>
        <taxon>Diabroticina</taxon>
        <taxon>Diabroticites</taxon>
        <taxon>Diabrotica</taxon>
    </lineage>
</organism>